<evidence type="ECO:0000256" key="6">
    <source>
        <dbReference type="ARBA" id="ARBA00047561"/>
    </source>
</evidence>
<evidence type="ECO:0000256" key="4">
    <source>
        <dbReference type="ARBA" id="ARBA00023027"/>
    </source>
</evidence>
<dbReference type="InterPro" id="IPR006367">
    <property type="entry name" value="Sirohaem_synthase_N"/>
</dbReference>
<evidence type="ECO:0000256" key="3">
    <source>
        <dbReference type="ARBA" id="ARBA00023002"/>
    </source>
</evidence>
<name>A0A1H7HGC7_STIAU</name>
<evidence type="ECO:0000313" key="9">
    <source>
        <dbReference type="Proteomes" id="UP000182719"/>
    </source>
</evidence>
<gene>
    <name evidence="8" type="ORF">SAMN05444354_101676</name>
</gene>
<dbReference type="AlphaFoldDB" id="A0A1H7HGC7"/>
<dbReference type="EMBL" id="FOAP01000001">
    <property type="protein sequence ID" value="SEK47970.1"/>
    <property type="molecule type" value="Genomic_DNA"/>
</dbReference>
<dbReference type="InterPro" id="IPR036291">
    <property type="entry name" value="NAD(P)-bd_dom_sf"/>
</dbReference>
<evidence type="ECO:0000259" key="7">
    <source>
        <dbReference type="Pfam" id="PF14824"/>
    </source>
</evidence>
<evidence type="ECO:0000256" key="5">
    <source>
        <dbReference type="ARBA" id="ARBA00023244"/>
    </source>
</evidence>
<evidence type="ECO:0000256" key="1">
    <source>
        <dbReference type="ARBA" id="ARBA00005010"/>
    </source>
</evidence>
<keyword evidence="3" id="KW-0560">Oxidoreductase</keyword>
<dbReference type="SUPFAM" id="SSF75615">
    <property type="entry name" value="Siroheme synthase middle domains-like"/>
    <property type="match status" value="1"/>
</dbReference>
<dbReference type="InterPro" id="IPR028161">
    <property type="entry name" value="Met8-like"/>
</dbReference>
<keyword evidence="5" id="KW-0627">Porphyrin biosynthesis</keyword>
<dbReference type="GO" id="GO:0019354">
    <property type="term" value="P:siroheme biosynthetic process"/>
    <property type="evidence" value="ECO:0007669"/>
    <property type="project" value="UniProtKB-UniPathway"/>
</dbReference>
<keyword evidence="9" id="KW-1185">Reference proteome</keyword>
<dbReference type="Pfam" id="PF14824">
    <property type="entry name" value="Sirohm_synth_M"/>
    <property type="match status" value="1"/>
</dbReference>
<reference evidence="9" key="1">
    <citation type="submission" date="2016-10" db="EMBL/GenBank/DDBJ databases">
        <authorList>
            <person name="Varghese N."/>
            <person name="Submissions S."/>
        </authorList>
    </citation>
    <scope>NUCLEOTIDE SEQUENCE [LARGE SCALE GENOMIC DNA]</scope>
    <source>
        <strain evidence="9">DSM 17044</strain>
    </source>
</reference>
<sequence length="215" mass="23253">MASVSLADYPVCLQLRGKPVLLIGAGLIAEGRALQLLEAGARLRMIAPGATDALRRLAAEGRLELLERAYTPGDAAGQALVFVATDDRRVSVAVAEETRARGILLNAADEPDLCDFTLPSVGRRGPITVAVSTQGMAPALARALRRQLLEGIGRHHVWIARLSGHFREHLPRGAGRSRLLKRLVDDDIGGHLARGERRSAWTRIREELKALGEKT</sequence>
<dbReference type="UniPathway" id="UPA00262">
    <property type="reaction ID" value="UER00222"/>
</dbReference>
<protein>
    <recommendedName>
        <fullName evidence="2">precorrin-2 dehydrogenase</fullName>
        <ecNumber evidence="2">1.3.1.76</ecNumber>
    </recommendedName>
</protein>
<organism evidence="8 9">
    <name type="scientific">Stigmatella aurantiaca</name>
    <dbReference type="NCBI Taxonomy" id="41"/>
    <lineage>
        <taxon>Bacteria</taxon>
        <taxon>Pseudomonadati</taxon>
        <taxon>Myxococcota</taxon>
        <taxon>Myxococcia</taxon>
        <taxon>Myxococcales</taxon>
        <taxon>Cystobacterineae</taxon>
        <taxon>Archangiaceae</taxon>
        <taxon>Stigmatella</taxon>
    </lineage>
</organism>
<comment type="pathway">
    <text evidence="1">Porphyrin-containing compound metabolism; siroheme biosynthesis; sirohydrochlorin from precorrin-2: step 1/1.</text>
</comment>
<proteinExistence type="predicted"/>
<feature type="domain" description="Siroheme synthase central" evidence="7">
    <location>
        <begin position="124"/>
        <end position="148"/>
    </location>
</feature>
<dbReference type="GO" id="GO:0043115">
    <property type="term" value="F:precorrin-2 dehydrogenase activity"/>
    <property type="evidence" value="ECO:0007669"/>
    <property type="project" value="UniProtKB-EC"/>
</dbReference>
<dbReference type="GO" id="GO:0004325">
    <property type="term" value="F:ferrochelatase activity"/>
    <property type="evidence" value="ECO:0007669"/>
    <property type="project" value="InterPro"/>
</dbReference>
<dbReference type="PANTHER" id="PTHR35330">
    <property type="entry name" value="SIROHEME BIOSYNTHESIS PROTEIN MET8"/>
    <property type="match status" value="1"/>
</dbReference>
<dbReference type="Proteomes" id="UP000182719">
    <property type="component" value="Unassembled WGS sequence"/>
</dbReference>
<dbReference type="EC" id="1.3.1.76" evidence="2"/>
<dbReference type="Gene3D" id="3.40.50.720">
    <property type="entry name" value="NAD(P)-binding Rossmann-like Domain"/>
    <property type="match status" value="1"/>
</dbReference>
<dbReference type="PANTHER" id="PTHR35330:SF1">
    <property type="entry name" value="SIROHEME BIOSYNTHESIS PROTEIN MET8"/>
    <property type="match status" value="1"/>
</dbReference>
<accession>A0A1H7HGC7</accession>
<dbReference type="SUPFAM" id="SSF51735">
    <property type="entry name" value="NAD(P)-binding Rossmann-fold domains"/>
    <property type="match status" value="1"/>
</dbReference>
<comment type="catalytic activity">
    <reaction evidence="6">
        <text>precorrin-2 + NAD(+) = sirohydrochlorin + NADH + 2 H(+)</text>
        <dbReference type="Rhea" id="RHEA:15613"/>
        <dbReference type="ChEBI" id="CHEBI:15378"/>
        <dbReference type="ChEBI" id="CHEBI:57540"/>
        <dbReference type="ChEBI" id="CHEBI:57945"/>
        <dbReference type="ChEBI" id="CHEBI:58351"/>
        <dbReference type="ChEBI" id="CHEBI:58827"/>
        <dbReference type="EC" id="1.3.1.76"/>
    </reaction>
</comment>
<evidence type="ECO:0000313" key="8">
    <source>
        <dbReference type="EMBL" id="SEK47970.1"/>
    </source>
</evidence>
<keyword evidence="4" id="KW-0520">NAD</keyword>
<dbReference type="Gene3D" id="3.30.160.110">
    <property type="entry name" value="Siroheme synthase, domain 2"/>
    <property type="match status" value="1"/>
</dbReference>
<dbReference type="OrthoDB" id="9815856at2"/>
<evidence type="ECO:0000256" key="2">
    <source>
        <dbReference type="ARBA" id="ARBA00012400"/>
    </source>
</evidence>
<dbReference type="InterPro" id="IPR028281">
    <property type="entry name" value="Sirohaem_synthase_central"/>
</dbReference>
<dbReference type="NCBIfam" id="TIGR01470">
    <property type="entry name" value="cysG_Nterm"/>
    <property type="match status" value="1"/>
</dbReference>
<dbReference type="Pfam" id="PF13241">
    <property type="entry name" value="NAD_binding_7"/>
    <property type="match status" value="1"/>
</dbReference>
<dbReference type="RefSeq" id="WP_075004881.1">
    <property type="nucleotide sequence ID" value="NZ_FOAP01000001.1"/>
</dbReference>